<gene>
    <name evidence="1" type="ORF">PECUL_23A042537</name>
</gene>
<feature type="non-terminal residue" evidence="1">
    <location>
        <position position="63"/>
    </location>
</feature>
<dbReference type="AlphaFoldDB" id="A0AAD1VSU0"/>
<evidence type="ECO:0000313" key="2">
    <source>
        <dbReference type="Proteomes" id="UP001295444"/>
    </source>
</evidence>
<dbReference type="EMBL" id="OW240913">
    <property type="protein sequence ID" value="CAH2246373.1"/>
    <property type="molecule type" value="Genomic_DNA"/>
</dbReference>
<organism evidence="1 2">
    <name type="scientific">Pelobates cultripes</name>
    <name type="common">Western spadefoot toad</name>
    <dbReference type="NCBI Taxonomy" id="61616"/>
    <lineage>
        <taxon>Eukaryota</taxon>
        <taxon>Metazoa</taxon>
        <taxon>Chordata</taxon>
        <taxon>Craniata</taxon>
        <taxon>Vertebrata</taxon>
        <taxon>Euteleostomi</taxon>
        <taxon>Amphibia</taxon>
        <taxon>Batrachia</taxon>
        <taxon>Anura</taxon>
        <taxon>Pelobatoidea</taxon>
        <taxon>Pelobatidae</taxon>
        <taxon>Pelobates</taxon>
    </lineage>
</organism>
<keyword evidence="2" id="KW-1185">Reference proteome</keyword>
<proteinExistence type="predicted"/>
<sequence length="63" mass="7162">SRLVEKAQKADTDCCKTGISAATERRMAPATTQYPQEAYHSTDKQKRQFQAYTLLRAWTHATT</sequence>
<accession>A0AAD1VSU0</accession>
<protein>
    <submittedName>
        <fullName evidence="1">Uncharacterized protein</fullName>
    </submittedName>
</protein>
<name>A0AAD1VSU0_PELCU</name>
<feature type="non-terminal residue" evidence="1">
    <location>
        <position position="1"/>
    </location>
</feature>
<reference evidence="1" key="1">
    <citation type="submission" date="2022-03" db="EMBL/GenBank/DDBJ databases">
        <authorList>
            <person name="Alioto T."/>
            <person name="Alioto T."/>
            <person name="Gomez Garrido J."/>
        </authorList>
    </citation>
    <scope>NUCLEOTIDE SEQUENCE</scope>
</reference>
<evidence type="ECO:0000313" key="1">
    <source>
        <dbReference type="EMBL" id="CAH2246373.1"/>
    </source>
</evidence>
<dbReference type="Proteomes" id="UP001295444">
    <property type="component" value="Chromosome 02"/>
</dbReference>